<dbReference type="SMART" id="SM00382">
    <property type="entry name" value="AAA"/>
    <property type="match status" value="2"/>
</dbReference>
<dbReference type="FunFam" id="3.40.50.300:FF:000309">
    <property type="entry name" value="ABC transporter ATP-binding protein"/>
    <property type="match status" value="1"/>
</dbReference>
<accession>A0A8J4H597</accession>
<organism evidence="7 8">
    <name type="scientific">Xylanibacillus composti</name>
    <dbReference type="NCBI Taxonomy" id="1572762"/>
    <lineage>
        <taxon>Bacteria</taxon>
        <taxon>Bacillati</taxon>
        <taxon>Bacillota</taxon>
        <taxon>Bacilli</taxon>
        <taxon>Bacillales</taxon>
        <taxon>Paenibacillaceae</taxon>
        <taxon>Xylanibacillus</taxon>
    </lineage>
</organism>
<keyword evidence="4" id="KW-0175">Coiled coil</keyword>
<dbReference type="InterPro" id="IPR003593">
    <property type="entry name" value="AAA+_ATPase"/>
</dbReference>
<evidence type="ECO:0000256" key="2">
    <source>
        <dbReference type="ARBA" id="ARBA00022741"/>
    </source>
</evidence>
<dbReference type="InterPro" id="IPR037118">
    <property type="entry name" value="Val-tRNA_synth_C_sf"/>
</dbReference>
<dbReference type="InterPro" id="IPR003439">
    <property type="entry name" value="ABC_transporter-like_ATP-bd"/>
</dbReference>
<proteinExistence type="predicted"/>
<dbReference type="GO" id="GO:0016887">
    <property type="term" value="F:ATP hydrolysis activity"/>
    <property type="evidence" value="ECO:0007669"/>
    <property type="project" value="InterPro"/>
</dbReference>
<feature type="region of interest" description="Disordered" evidence="5">
    <location>
        <begin position="488"/>
        <end position="534"/>
    </location>
</feature>
<keyword evidence="2" id="KW-0547">Nucleotide-binding</keyword>
<keyword evidence="8" id="KW-1185">Reference proteome</keyword>
<evidence type="ECO:0000256" key="5">
    <source>
        <dbReference type="SAM" id="MobiDB-lite"/>
    </source>
</evidence>
<dbReference type="Pfam" id="PF12848">
    <property type="entry name" value="ABC_tran_Xtn"/>
    <property type="match status" value="1"/>
</dbReference>
<dbReference type="PANTHER" id="PTHR42855:SF1">
    <property type="entry name" value="ABC TRANSPORTER DOMAIN-CONTAINING PROTEIN"/>
    <property type="match status" value="1"/>
</dbReference>
<keyword evidence="3 7" id="KW-0067">ATP-binding</keyword>
<dbReference type="Gene3D" id="1.10.287.380">
    <property type="entry name" value="Valyl-tRNA synthetase, C-terminal domain"/>
    <property type="match status" value="1"/>
</dbReference>
<feature type="domain" description="ABC transporter" evidence="6">
    <location>
        <begin position="4"/>
        <end position="215"/>
    </location>
</feature>
<feature type="domain" description="ABC transporter" evidence="6">
    <location>
        <begin position="279"/>
        <end position="497"/>
    </location>
</feature>
<dbReference type="CDD" id="cd03221">
    <property type="entry name" value="ABCF_EF-3"/>
    <property type="match status" value="2"/>
</dbReference>
<dbReference type="InterPro" id="IPR051309">
    <property type="entry name" value="ABCF_ATPase"/>
</dbReference>
<evidence type="ECO:0000259" key="6">
    <source>
        <dbReference type="PROSITE" id="PS50893"/>
    </source>
</evidence>
<dbReference type="Pfam" id="PF00005">
    <property type="entry name" value="ABC_tran"/>
    <property type="match status" value="2"/>
</dbReference>
<name>A0A8J4H597_9BACL</name>
<dbReference type="InterPro" id="IPR017871">
    <property type="entry name" value="ABC_transporter-like_CS"/>
</dbReference>
<dbReference type="Proteomes" id="UP000677918">
    <property type="component" value="Unassembled WGS sequence"/>
</dbReference>
<dbReference type="PROSITE" id="PS00211">
    <property type="entry name" value="ABC_TRANSPORTER_1"/>
    <property type="match status" value="1"/>
</dbReference>
<dbReference type="RefSeq" id="WP_213412714.1">
    <property type="nucleotide sequence ID" value="NZ_BOVK01000037.1"/>
</dbReference>
<keyword evidence="1" id="KW-0677">Repeat</keyword>
<protein>
    <submittedName>
        <fullName evidence="7">Multidrug ABC transporter ATP-binding protein</fullName>
    </submittedName>
</protein>
<dbReference type="Gene3D" id="3.40.50.300">
    <property type="entry name" value="P-loop containing nucleotide triphosphate hydrolases"/>
    <property type="match status" value="2"/>
</dbReference>
<dbReference type="Pfam" id="PF16326">
    <property type="entry name" value="ABC_tran_CTD"/>
    <property type="match status" value="1"/>
</dbReference>
<dbReference type="GO" id="GO:0003677">
    <property type="term" value="F:DNA binding"/>
    <property type="evidence" value="ECO:0007669"/>
    <property type="project" value="InterPro"/>
</dbReference>
<dbReference type="FunFam" id="3.40.50.300:FF:000011">
    <property type="entry name" value="Putative ABC transporter ATP-binding component"/>
    <property type="match status" value="1"/>
</dbReference>
<dbReference type="InterPro" id="IPR027417">
    <property type="entry name" value="P-loop_NTPase"/>
</dbReference>
<dbReference type="AlphaFoldDB" id="A0A8J4H597"/>
<dbReference type="PANTHER" id="PTHR42855">
    <property type="entry name" value="ABC TRANSPORTER ATP-BINDING SUBUNIT"/>
    <property type="match status" value="1"/>
</dbReference>
<gene>
    <name evidence="7" type="ORF">XYCOK13_27490</name>
</gene>
<evidence type="ECO:0000256" key="3">
    <source>
        <dbReference type="ARBA" id="ARBA00022840"/>
    </source>
</evidence>
<feature type="compositionally biased region" description="Basic and acidic residues" evidence="5">
    <location>
        <begin position="507"/>
        <end position="525"/>
    </location>
</feature>
<evidence type="ECO:0000256" key="1">
    <source>
        <dbReference type="ARBA" id="ARBA00022737"/>
    </source>
</evidence>
<dbReference type="SUPFAM" id="SSF52540">
    <property type="entry name" value="P-loop containing nucleoside triphosphate hydrolases"/>
    <property type="match status" value="2"/>
</dbReference>
<dbReference type="PROSITE" id="PS50893">
    <property type="entry name" value="ABC_TRANSPORTER_2"/>
    <property type="match status" value="2"/>
</dbReference>
<evidence type="ECO:0000256" key="4">
    <source>
        <dbReference type="SAM" id="Coils"/>
    </source>
</evidence>
<dbReference type="EMBL" id="BOVK01000037">
    <property type="protein sequence ID" value="GIQ69925.1"/>
    <property type="molecule type" value="Genomic_DNA"/>
</dbReference>
<evidence type="ECO:0000313" key="7">
    <source>
        <dbReference type="EMBL" id="GIQ69925.1"/>
    </source>
</evidence>
<comment type="caution">
    <text evidence="7">The sequence shown here is derived from an EMBL/GenBank/DDBJ whole genome shotgun (WGS) entry which is preliminary data.</text>
</comment>
<dbReference type="GO" id="GO:0005524">
    <property type="term" value="F:ATP binding"/>
    <property type="evidence" value="ECO:0007669"/>
    <property type="project" value="UniProtKB-KW"/>
</dbReference>
<reference evidence="7" key="1">
    <citation type="submission" date="2021-04" db="EMBL/GenBank/DDBJ databases">
        <title>Draft genome sequence of Xylanibacillus composti strain K13.</title>
        <authorList>
            <person name="Uke A."/>
            <person name="Chhe C."/>
            <person name="Baramee S."/>
            <person name="Kosugi A."/>
        </authorList>
    </citation>
    <scope>NUCLEOTIDE SEQUENCE</scope>
    <source>
        <strain evidence="7">K13</strain>
    </source>
</reference>
<evidence type="ECO:0000313" key="8">
    <source>
        <dbReference type="Proteomes" id="UP000677918"/>
    </source>
</evidence>
<dbReference type="InterPro" id="IPR032524">
    <property type="entry name" value="ABC_tran_C"/>
</dbReference>
<dbReference type="InterPro" id="IPR032781">
    <property type="entry name" value="ABC_tran_Xtn"/>
</dbReference>
<feature type="coiled-coil region" evidence="4">
    <location>
        <begin position="537"/>
        <end position="588"/>
    </location>
</feature>
<sequence>MTILTAEQLTKSYGMKQLFHQISFSIEEGERVGLIGVNGTGKSTLLQVVAGVEPADSGSLMTRNGLVAEYLPQNPDYDQSVTVLEQVLGMTRHTEAEFEAKRILSKLGIEQFDERMGLLSGGQRKRVLLAGVLMRESDLLILDEPTNHLDTEAVEFLEKQLKRRRSALLMITHDRYFLDRLATRMLELDHGQLYSYTGNYAAFLEKKAERLELEQAAERKRQNLFRRELEWIRRGAKARTTKQKARIERFEQIKQAAPDRQEGELDISLSGSRLGKKVIELEQLGHAYEGQPVIRSFSAIIQRNDRIGIIGPNGTGKSTLLKLIAKRIQPDEGRVETGPTVRIGFFTQEAEEMDAAMRVIDYVKEAAEHVKTSDGTLVSAAQMLERFLFPGELQWTPIGRLSGGEKRRLYLLRILMEAPNVLLLDEPTNDLDIQTLTILEDYLDQFNGAVLIVSHDRYFLDRTAETIWAFTGGGHIAHHVGNYSEYREHLTRKPGGTEAAEPGSAKSGEKEAAKDSGRKSAERPKSLKMSYQEQRDLEHIDARIEEKEQQLAELEEAISQAGSDYDKLQKLFDQKKTVDQELEQLMERWTYLNELAEQIAEQKSSRG</sequence>